<dbReference type="InterPro" id="IPR036138">
    <property type="entry name" value="PBP_dimer_sf"/>
</dbReference>
<dbReference type="InterPro" id="IPR005311">
    <property type="entry name" value="PBP_dimer"/>
</dbReference>
<accession>A0A9W6P5U0</accession>
<feature type="compositionally biased region" description="Basic and acidic residues" evidence="14">
    <location>
        <begin position="676"/>
        <end position="699"/>
    </location>
</feature>
<dbReference type="GO" id="GO:0008658">
    <property type="term" value="F:penicillin binding"/>
    <property type="evidence" value="ECO:0007669"/>
    <property type="project" value="InterPro"/>
</dbReference>
<organism evidence="18 19">
    <name type="scientific">Nocardiopsis ansamitocini</name>
    <dbReference type="NCBI Taxonomy" id="1670832"/>
    <lineage>
        <taxon>Bacteria</taxon>
        <taxon>Bacillati</taxon>
        <taxon>Actinomycetota</taxon>
        <taxon>Actinomycetes</taxon>
        <taxon>Streptosporangiales</taxon>
        <taxon>Nocardiopsidaceae</taxon>
        <taxon>Nocardiopsis</taxon>
    </lineage>
</organism>
<dbReference type="PANTHER" id="PTHR30627:SF2">
    <property type="entry name" value="PEPTIDOGLYCAN D,D-TRANSPEPTIDASE MRDA"/>
    <property type="match status" value="1"/>
</dbReference>
<evidence type="ECO:0000313" key="19">
    <source>
        <dbReference type="Proteomes" id="UP001165092"/>
    </source>
</evidence>
<evidence type="ECO:0000256" key="1">
    <source>
        <dbReference type="ARBA" id="ARBA00004167"/>
    </source>
</evidence>
<feature type="domain" description="Penicillin-binding protein transpeptidase" evidence="16">
    <location>
        <begin position="294"/>
        <end position="665"/>
    </location>
</feature>
<keyword evidence="10" id="KW-0573">Peptidoglycan synthesis</keyword>
<evidence type="ECO:0000313" key="18">
    <source>
        <dbReference type="EMBL" id="GLU47965.1"/>
    </source>
</evidence>
<dbReference type="GO" id="GO:0008360">
    <property type="term" value="P:regulation of cell shape"/>
    <property type="evidence" value="ECO:0007669"/>
    <property type="project" value="UniProtKB-KW"/>
</dbReference>
<dbReference type="GO" id="GO:0009002">
    <property type="term" value="F:serine-type D-Ala-D-Ala carboxypeptidase activity"/>
    <property type="evidence" value="ECO:0007669"/>
    <property type="project" value="InterPro"/>
</dbReference>
<keyword evidence="11 15" id="KW-1133">Transmembrane helix</keyword>
<dbReference type="Proteomes" id="UP001165092">
    <property type="component" value="Unassembled WGS sequence"/>
</dbReference>
<dbReference type="InterPro" id="IPR012338">
    <property type="entry name" value="Beta-lactam/transpept-like"/>
</dbReference>
<feature type="region of interest" description="Disordered" evidence="14">
    <location>
        <begin position="674"/>
        <end position="725"/>
    </location>
</feature>
<keyword evidence="13" id="KW-0961">Cell wall biogenesis/degradation</keyword>
<dbReference type="InterPro" id="IPR050515">
    <property type="entry name" value="Beta-lactam/transpept"/>
</dbReference>
<dbReference type="GO" id="GO:0009252">
    <property type="term" value="P:peptidoglycan biosynthetic process"/>
    <property type="evidence" value="ECO:0007669"/>
    <property type="project" value="UniProtKB-KW"/>
</dbReference>
<dbReference type="Gene3D" id="3.40.710.10">
    <property type="entry name" value="DD-peptidase/beta-lactamase superfamily"/>
    <property type="match status" value="1"/>
</dbReference>
<evidence type="ECO:0000256" key="8">
    <source>
        <dbReference type="ARBA" id="ARBA00022801"/>
    </source>
</evidence>
<keyword evidence="19" id="KW-1185">Reference proteome</keyword>
<comment type="subcellular location">
    <subcellularLocation>
        <location evidence="2">Cell membrane</location>
    </subcellularLocation>
    <subcellularLocation>
        <location evidence="1">Membrane</location>
        <topology evidence="1">Single-pass membrane protein</topology>
    </subcellularLocation>
</comment>
<dbReference type="PANTHER" id="PTHR30627">
    <property type="entry name" value="PEPTIDOGLYCAN D,D-TRANSPEPTIDASE"/>
    <property type="match status" value="1"/>
</dbReference>
<comment type="caution">
    <text evidence="18">The sequence shown here is derived from an EMBL/GenBank/DDBJ whole genome shotgun (WGS) entry which is preliminary data.</text>
</comment>
<dbReference type="GO" id="GO:0006508">
    <property type="term" value="P:proteolysis"/>
    <property type="evidence" value="ECO:0007669"/>
    <property type="project" value="UniProtKB-KW"/>
</dbReference>
<dbReference type="Pfam" id="PF03717">
    <property type="entry name" value="PBP_dimer"/>
    <property type="match status" value="1"/>
</dbReference>
<evidence type="ECO:0000256" key="3">
    <source>
        <dbReference type="ARBA" id="ARBA00007171"/>
    </source>
</evidence>
<evidence type="ECO:0000256" key="7">
    <source>
        <dbReference type="ARBA" id="ARBA00022692"/>
    </source>
</evidence>
<dbReference type="GO" id="GO:0071972">
    <property type="term" value="F:peptidoglycan L,D-transpeptidase activity"/>
    <property type="evidence" value="ECO:0007669"/>
    <property type="project" value="TreeGrafter"/>
</dbReference>
<comment type="similarity">
    <text evidence="3">Belongs to the transpeptidase family.</text>
</comment>
<evidence type="ECO:0000256" key="15">
    <source>
        <dbReference type="SAM" id="Phobius"/>
    </source>
</evidence>
<keyword evidence="5" id="KW-0997">Cell inner membrane</keyword>
<keyword evidence="4" id="KW-1003">Cell membrane</keyword>
<dbReference type="AlphaFoldDB" id="A0A9W6P5U0"/>
<dbReference type="GO" id="GO:0071555">
    <property type="term" value="P:cell wall organization"/>
    <property type="evidence" value="ECO:0007669"/>
    <property type="project" value="UniProtKB-KW"/>
</dbReference>
<dbReference type="Pfam" id="PF00905">
    <property type="entry name" value="Transpeptidase"/>
    <property type="match status" value="1"/>
</dbReference>
<keyword evidence="6" id="KW-0645">Protease</keyword>
<dbReference type="SUPFAM" id="SSF56601">
    <property type="entry name" value="beta-lactamase/transpeptidase-like"/>
    <property type="match status" value="1"/>
</dbReference>
<dbReference type="InterPro" id="IPR017790">
    <property type="entry name" value="Penicillin-binding_protein_2"/>
</dbReference>
<evidence type="ECO:0000256" key="9">
    <source>
        <dbReference type="ARBA" id="ARBA00022960"/>
    </source>
</evidence>
<dbReference type="EMBL" id="BSQG01000003">
    <property type="protein sequence ID" value="GLU47965.1"/>
    <property type="molecule type" value="Genomic_DNA"/>
</dbReference>
<evidence type="ECO:0000256" key="6">
    <source>
        <dbReference type="ARBA" id="ARBA00022670"/>
    </source>
</evidence>
<evidence type="ECO:0000256" key="14">
    <source>
        <dbReference type="SAM" id="MobiDB-lite"/>
    </source>
</evidence>
<feature type="domain" description="Penicillin-binding protein dimerisation" evidence="17">
    <location>
        <begin position="63"/>
        <end position="247"/>
    </location>
</feature>
<keyword evidence="9" id="KW-0133">Cell shape</keyword>
<evidence type="ECO:0000259" key="17">
    <source>
        <dbReference type="Pfam" id="PF03717"/>
    </source>
</evidence>
<dbReference type="SUPFAM" id="SSF56519">
    <property type="entry name" value="Penicillin binding protein dimerisation domain"/>
    <property type="match status" value="1"/>
</dbReference>
<sequence>MNLPPVTGPGRGHRPGRIGLFIAQALSLALLLVLAGRLWYLQVPRGEHYQSLAAANRTQDLVIPATRGQILDSNGRPLVRNHTELIVSADFHALAEEKDGGDAVLARLADVLDTPFEELRQRMRLCGPEVSRPCWPGSPYQPITLAEGIEPRMALQIMERKEEFPGISAQQHAVREYPQKESAAQVLGYLQPVTQEELEARETLRTQFSGVDQVGRDGLEFVYDDQLRGTAGVRKLAVDSRGNVTGVVEEVVPKPGMHLVTGIDATVQQAVEQALSKGIERSKGAGYPADAAAGVVLDVRTGRLIAMASVPTYDPSVWDGGIDQSTYEKLLSEKAGQPLISRALQGQFPPASAFKVSSLSAAVENGAKLTDNYDCPGSMNVGNREFRNYESGAYGSLSLHRAIVVSCNTVFYKFAYDQWLADGGTNPVGDPKDPMVDMARGFGFGRATGIDLPNEVTGRIPDRQWKKDYWKATRNDSCKRAKSGYPEQDDPQHAAYLKAVATENCTEGYTWRAGDAANFAIGQGDVLATPLQMAVAYAAIANGGTLYEPRVAKALISADGKQVQEVPPVEAGELPVSDTTLAYLRNALADVPKEGTAAGAFGGFPQDKVAIAGKTGSATVVGQRESAWFASYAPADDPRFAVVVFISQGGTGGSAAAPVAREIYEAIYGFGPEPVDPAKTEVDIKSDEQDERDGAEQKQPKPALPGGEPPSGLPTVRPDGTVQAP</sequence>
<proteinExistence type="inferred from homology"/>
<keyword evidence="7 15" id="KW-0812">Transmembrane</keyword>
<dbReference type="RefSeq" id="WP_285759284.1">
    <property type="nucleotide sequence ID" value="NZ_BSQG01000003.1"/>
</dbReference>
<evidence type="ECO:0000256" key="2">
    <source>
        <dbReference type="ARBA" id="ARBA00004236"/>
    </source>
</evidence>
<name>A0A9W6P5U0_9ACTN</name>
<evidence type="ECO:0000259" key="16">
    <source>
        <dbReference type="Pfam" id="PF00905"/>
    </source>
</evidence>
<evidence type="ECO:0000256" key="5">
    <source>
        <dbReference type="ARBA" id="ARBA00022519"/>
    </source>
</evidence>
<evidence type="ECO:0000256" key="12">
    <source>
        <dbReference type="ARBA" id="ARBA00023136"/>
    </source>
</evidence>
<dbReference type="InterPro" id="IPR001460">
    <property type="entry name" value="PCN-bd_Tpept"/>
</dbReference>
<evidence type="ECO:0000256" key="13">
    <source>
        <dbReference type="ARBA" id="ARBA00023316"/>
    </source>
</evidence>
<gene>
    <name evidence="18" type="ORF">Nans01_23160</name>
</gene>
<protein>
    <submittedName>
        <fullName evidence="18">Penicillin-binding protein 2</fullName>
    </submittedName>
</protein>
<evidence type="ECO:0000256" key="11">
    <source>
        <dbReference type="ARBA" id="ARBA00022989"/>
    </source>
</evidence>
<feature type="transmembrane region" description="Helical" evidence="15">
    <location>
        <begin position="20"/>
        <end position="40"/>
    </location>
</feature>
<evidence type="ECO:0000256" key="10">
    <source>
        <dbReference type="ARBA" id="ARBA00022984"/>
    </source>
</evidence>
<keyword evidence="8" id="KW-0378">Hydrolase</keyword>
<dbReference type="NCBIfam" id="TIGR03423">
    <property type="entry name" value="pbp2_mrdA"/>
    <property type="match status" value="1"/>
</dbReference>
<dbReference type="Gene3D" id="3.90.1310.10">
    <property type="entry name" value="Penicillin-binding protein 2a (Domain 2)"/>
    <property type="match status" value="1"/>
</dbReference>
<dbReference type="GO" id="GO:0005886">
    <property type="term" value="C:plasma membrane"/>
    <property type="evidence" value="ECO:0007669"/>
    <property type="project" value="UniProtKB-SubCell"/>
</dbReference>
<reference evidence="18" key="1">
    <citation type="submission" date="2023-02" db="EMBL/GenBank/DDBJ databases">
        <title>Nocardiopsis ansamitocini NBRC 112285.</title>
        <authorList>
            <person name="Ichikawa N."/>
            <person name="Sato H."/>
            <person name="Tonouchi N."/>
        </authorList>
    </citation>
    <scope>NUCLEOTIDE SEQUENCE</scope>
    <source>
        <strain evidence="18">NBRC 112285</strain>
    </source>
</reference>
<evidence type="ECO:0000256" key="4">
    <source>
        <dbReference type="ARBA" id="ARBA00022475"/>
    </source>
</evidence>
<keyword evidence="12 15" id="KW-0472">Membrane</keyword>